<name>A0ABX1J6K4_9PSEU</name>
<dbReference type="RefSeq" id="WP_168516575.1">
    <property type="nucleotide sequence ID" value="NZ_JAAXLS010000010.1"/>
</dbReference>
<proteinExistence type="predicted"/>
<organism evidence="1 2">
    <name type="scientific">Amycolatopsis acididurans</name>
    <dbReference type="NCBI Taxonomy" id="2724524"/>
    <lineage>
        <taxon>Bacteria</taxon>
        <taxon>Bacillati</taxon>
        <taxon>Actinomycetota</taxon>
        <taxon>Actinomycetes</taxon>
        <taxon>Pseudonocardiales</taxon>
        <taxon>Pseudonocardiaceae</taxon>
        <taxon>Amycolatopsis</taxon>
    </lineage>
</organism>
<comment type="caution">
    <text evidence="1">The sequence shown here is derived from an EMBL/GenBank/DDBJ whole genome shotgun (WGS) entry which is preliminary data.</text>
</comment>
<evidence type="ECO:0000313" key="2">
    <source>
        <dbReference type="Proteomes" id="UP000715441"/>
    </source>
</evidence>
<accession>A0ABX1J6K4</accession>
<reference evidence="1 2" key="1">
    <citation type="submission" date="2020-04" db="EMBL/GenBank/DDBJ databases">
        <title>Novel species.</title>
        <authorList>
            <person name="Teo W.F.A."/>
            <person name="Lipun K."/>
            <person name="Srisuk N."/>
            <person name="Duangmal K."/>
        </authorList>
    </citation>
    <scope>NUCLEOTIDE SEQUENCE [LARGE SCALE GENOMIC DNA]</scope>
    <source>
        <strain evidence="1 2">K13G38</strain>
    </source>
</reference>
<evidence type="ECO:0008006" key="3">
    <source>
        <dbReference type="Google" id="ProtNLM"/>
    </source>
</evidence>
<dbReference type="Proteomes" id="UP000715441">
    <property type="component" value="Unassembled WGS sequence"/>
</dbReference>
<protein>
    <recommendedName>
        <fullName evidence="3">DNA primase/polymerase bifunctional N-terminal domain-containing protein</fullName>
    </recommendedName>
</protein>
<keyword evidence="2" id="KW-1185">Reference proteome</keyword>
<evidence type="ECO:0000313" key="1">
    <source>
        <dbReference type="EMBL" id="NKQ54549.1"/>
    </source>
</evidence>
<sequence>MLSTHPYPAGALTEMRCAATEYAAHGWPICRGAPAPSPRTSVLEDQSLPEVADLMCRGEPVSEDEAFEAWTDRPWPILLRPGAIGVIDLGPGGSGAEAALRSAGCLGPIVVGPGLRWHLIVDHVADTGVRAGDPPRSVREGCVLLPPSQVPRQISRWRITPQETAWFVPDYASARAALNGQTRRD</sequence>
<gene>
    <name evidence="1" type="ORF">HFP15_16840</name>
</gene>
<dbReference type="EMBL" id="JAAXLS010000010">
    <property type="protein sequence ID" value="NKQ54549.1"/>
    <property type="molecule type" value="Genomic_DNA"/>
</dbReference>